<protein>
    <submittedName>
        <fullName evidence="1">(northern house mosquito) hypothetical protein</fullName>
    </submittedName>
</protein>
<accession>A0A8D8EWZ0</accession>
<reference evidence="1" key="1">
    <citation type="submission" date="2021-05" db="EMBL/GenBank/DDBJ databases">
        <authorList>
            <person name="Alioto T."/>
            <person name="Alioto T."/>
            <person name="Gomez Garrido J."/>
        </authorList>
    </citation>
    <scope>NUCLEOTIDE SEQUENCE</scope>
</reference>
<proteinExistence type="predicted"/>
<organism evidence="1">
    <name type="scientific">Culex pipiens</name>
    <name type="common">House mosquito</name>
    <dbReference type="NCBI Taxonomy" id="7175"/>
    <lineage>
        <taxon>Eukaryota</taxon>
        <taxon>Metazoa</taxon>
        <taxon>Ecdysozoa</taxon>
        <taxon>Arthropoda</taxon>
        <taxon>Hexapoda</taxon>
        <taxon>Insecta</taxon>
        <taxon>Pterygota</taxon>
        <taxon>Neoptera</taxon>
        <taxon>Endopterygota</taxon>
        <taxon>Diptera</taxon>
        <taxon>Nematocera</taxon>
        <taxon>Culicoidea</taxon>
        <taxon>Culicidae</taxon>
        <taxon>Culicinae</taxon>
        <taxon>Culicini</taxon>
        <taxon>Culex</taxon>
        <taxon>Culex</taxon>
    </lineage>
</organism>
<dbReference type="AlphaFoldDB" id="A0A8D8EWZ0"/>
<name>A0A8D8EWZ0_CULPI</name>
<evidence type="ECO:0000313" key="1">
    <source>
        <dbReference type="EMBL" id="CAG6449218.1"/>
    </source>
</evidence>
<dbReference type="EMBL" id="HBUE01012654">
    <property type="protein sequence ID" value="CAG6449218.1"/>
    <property type="molecule type" value="Transcribed_RNA"/>
</dbReference>
<sequence length="113" mass="12896">MVTSRLPYNGRRLAAGFHRGPDHTGQRDRVLVGFLLVRGFRVELDGPLEEAFEAIPRDHRVTKGTSHFFHLLLVHLPHDWSDHPRIRSIALGTRQMRFRIGVVLTSGGRPRPC</sequence>